<dbReference type="InterPro" id="IPR004304">
    <property type="entry name" value="FmdA_AmdA"/>
</dbReference>
<dbReference type="Pfam" id="PF03069">
    <property type="entry name" value="FmdA_AmdA"/>
    <property type="match status" value="2"/>
</dbReference>
<dbReference type="PANTHER" id="PTHR31891">
    <property type="entry name" value="FORMAMIDASE C869.04-RELATED"/>
    <property type="match status" value="1"/>
</dbReference>
<evidence type="ECO:0000313" key="3">
    <source>
        <dbReference type="EMBL" id="AQV97935.1"/>
    </source>
</evidence>
<sequence length="382" mass="41373">MLIDRRQILKAAALAGIGAGSARALAKVPATAPSVEKGAGDNAAGSPLPVRKPGRIHRIVSTSDTVRVGILDPKVAPVATIESGDLVAYPNTWVNWANGATYGMSYAEREPVRKRFPQGPYSNIGPVEVKDAMPGDVIECHMVRLRPIGWGWNSAPKGVGALPNDFDKPYLRYFQFDESRKYTEFAPGIRIRLAPFQGVMAVQPASDEPVSGILSGPYGGNLVLRELVEGTSLFLPVQRPGGMVWTGDSHAAQGDGVVNQTAIETAMEDMQIQYFLHKRNALALPMAETPSHWIALGFGKNLDDALTACLRHMISWLSEASGMDTQDVYSLASIAANFRITQYSNQTASNYSSIPAKTVHGMLPKSVFEPRIRQKISDSLRS</sequence>
<dbReference type="Gene3D" id="2.60.120.580">
    <property type="entry name" value="Acetamidase/Formamidase-like domains"/>
    <property type="match status" value="2"/>
</dbReference>
<dbReference type="GO" id="GO:0016811">
    <property type="term" value="F:hydrolase activity, acting on carbon-nitrogen (but not peptide) bonds, in linear amides"/>
    <property type="evidence" value="ECO:0007669"/>
    <property type="project" value="InterPro"/>
</dbReference>
<dbReference type="Gene3D" id="3.10.28.20">
    <property type="entry name" value="Acetamidase/Formamidase-like domains"/>
    <property type="match status" value="1"/>
</dbReference>
<feature type="region of interest" description="Disordered" evidence="1">
    <location>
        <begin position="32"/>
        <end position="51"/>
    </location>
</feature>
<feature type="signal peptide" evidence="2">
    <location>
        <begin position="1"/>
        <end position="26"/>
    </location>
</feature>
<protein>
    <submittedName>
        <fullName evidence="3">Acetamidase</fullName>
    </submittedName>
</protein>
<organism evidence="3 4">
    <name type="scientific">Cupriavidus necator</name>
    <name type="common">Alcaligenes eutrophus</name>
    <name type="synonym">Ralstonia eutropha</name>
    <dbReference type="NCBI Taxonomy" id="106590"/>
    <lineage>
        <taxon>Bacteria</taxon>
        <taxon>Pseudomonadati</taxon>
        <taxon>Pseudomonadota</taxon>
        <taxon>Betaproteobacteria</taxon>
        <taxon>Burkholderiales</taxon>
        <taxon>Burkholderiaceae</taxon>
        <taxon>Cupriavidus</taxon>
    </lineage>
</organism>
<dbReference type="OrthoDB" id="9178898at2"/>
<keyword evidence="2" id="KW-0732">Signal</keyword>
<dbReference type="RefSeq" id="WP_078200258.1">
    <property type="nucleotide sequence ID" value="NZ_CP017758.1"/>
</dbReference>
<gene>
    <name evidence="3" type="ORF">BJN34_29145</name>
</gene>
<dbReference type="SUPFAM" id="SSF141130">
    <property type="entry name" value="Acetamidase/Formamidase-like"/>
    <property type="match status" value="1"/>
</dbReference>
<dbReference type="InterPro" id="IPR006311">
    <property type="entry name" value="TAT_signal"/>
</dbReference>
<dbReference type="PANTHER" id="PTHR31891:SF1">
    <property type="entry name" value="FORMAMIDASE C869.04-RELATED"/>
    <property type="match status" value="1"/>
</dbReference>
<feature type="chain" id="PRO_5010732931" evidence="2">
    <location>
        <begin position="27"/>
        <end position="382"/>
    </location>
</feature>
<dbReference type="EMBL" id="CP017758">
    <property type="protein sequence ID" value="AQV97935.1"/>
    <property type="molecule type" value="Genomic_DNA"/>
</dbReference>
<reference evidence="4" key="1">
    <citation type="submission" date="2017-02" db="EMBL/GenBank/DDBJ databases">
        <title>Complete genome sequence of Cupriavidus necator strain NH9, a 3-chlorobenzoate degrader.</title>
        <authorList>
            <person name="Moriuchi R."/>
            <person name="Dohra H."/>
            <person name="Ogawa N."/>
        </authorList>
    </citation>
    <scope>NUCLEOTIDE SEQUENCE [LARGE SCALE GENOMIC DNA]</scope>
    <source>
        <strain evidence="4">NH9</strain>
    </source>
</reference>
<dbReference type="Proteomes" id="UP000189627">
    <property type="component" value="Chromosome 2"/>
</dbReference>
<name>A0A1U9V0N9_CUPNE</name>
<evidence type="ECO:0000313" key="4">
    <source>
        <dbReference type="Proteomes" id="UP000189627"/>
    </source>
</evidence>
<dbReference type="KEGG" id="cuh:BJN34_29145"/>
<evidence type="ECO:0000256" key="1">
    <source>
        <dbReference type="SAM" id="MobiDB-lite"/>
    </source>
</evidence>
<proteinExistence type="predicted"/>
<evidence type="ECO:0000256" key="2">
    <source>
        <dbReference type="SAM" id="SignalP"/>
    </source>
</evidence>
<accession>A0A1U9V0N9</accession>
<dbReference type="PROSITE" id="PS51318">
    <property type="entry name" value="TAT"/>
    <property type="match status" value="1"/>
</dbReference>
<dbReference type="AlphaFoldDB" id="A0A1U9V0N9"/>